<proteinExistence type="predicted"/>
<dbReference type="Proteomes" id="UP000076218">
    <property type="component" value="Unassembled WGS sequence"/>
</dbReference>
<name>A0A154UXT6_9MICO</name>
<evidence type="ECO:0000313" key="3">
    <source>
        <dbReference type="Proteomes" id="UP000076218"/>
    </source>
</evidence>
<keyword evidence="1" id="KW-0812">Transmembrane</keyword>
<reference evidence="2 3" key="1">
    <citation type="submission" date="2016-01" db="EMBL/GenBank/DDBJ databases">
        <title>Draft genome sequence of Clavibacter michiganensis subsp. tessellarius DOAB 609.</title>
        <authorList>
            <person name="Tambong J.T."/>
        </authorList>
    </citation>
    <scope>NUCLEOTIDE SEQUENCE [LARGE SCALE GENOMIC DNA]</scope>
    <source>
        <strain evidence="2 3">DOAB 609</strain>
    </source>
</reference>
<organism evidence="2 3">
    <name type="scientific">Clavibacter tessellarius</name>
    <dbReference type="NCBI Taxonomy" id="31965"/>
    <lineage>
        <taxon>Bacteria</taxon>
        <taxon>Bacillati</taxon>
        <taxon>Actinomycetota</taxon>
        <taxon>Actinomycetes</taxon>
        <taxon>Micrococcales</taxon>
        <taxon>Microbacteriaceae</taxon>
        <taxon>Clavibacter</taxon>
    </lineage>
</organism>
<sequence length="85" mass="8828">MPTDPDVILLETIRTHRSRLRSAFIFGELTERRIVDDNSKRFIASVVVAAVVCAGCVGVSFVGHLLGAAPAGGLGGVVSTPVPSP</sequence>
<gene>
    <name evidence="2" type="ORF">AWH51_00510</name>
</gene>
<accession>A0A154UXT6</accession>
<keyword evidence="1" id="KW-1133">Transmembrane helix</keyword>
<dbReference type="OrthoDB" id="3723990at2"/>
<keyword evidence="1" id="KW-0472">Membrane</keyword>
<dbReference type="RefSeq" id="WP_063072704.1">
    <property type="nucleotide sequence ID" value="NZ_LQXA01000053.1"/>
</dbReference>
<comment type="caution">
    <text evidence="2">The sequence shown here is derived from an EMBL/GenBank/DDBJ whole genome shotgun (WGS) entry which is preliminary data.</text>
</comment>
<evidence type="ECO:0000313" key="2">
    <source>
        <dbReference type="EMBL" id="KZC93886.1"/>
    </source>
</evidence>
<protein>
    <submittedName>
        <fullName evidence="2">Uncharacterized protein</fullName>
    </submittedName>
</protein>
<evidence type="ECO:0000256" key="1">
    <source>
        <dbReference type="SAM" id="Phobius"/>
    </source>
</evidence>
<dbReference type="AlphaFoldDB" id="A0A154UXT6"/>
<dbReference type="STRING" id="31965.AWH51_00510"/>
<feature type="transmembrane region" description="Helical" evidence="1">
    <location>
        <begin position="42"/>
        <end position="66"/>
    </location>
</feature>
<dbReference type="EMBL" id="LQXA01000053">
    <property type="protein sequence ID" value="KZC93886.1"/>
    <property type="molecule type" value="Genomic_DNA"/>
</dbReference>